<dbReference type="RefSeq" id="WP_163818785.1">
    <property type="nucleotide sequence ID" value="NZ_JAAGOB010000005.1"/>
</dbReference>
<name>A0A6N9YLU1_9ACTN</name>
<dbReference type="InterPro" id="IPR032710">
    <property type="entry name" value="NTF2-like_dom_sf"/>
</dbReference>
<protein>
    <submittedName>
        <fullName evidence="2">SgcJ/EcaC family oxidoreductase</fullName>
    </submittedName>
</protein>
<dbReference type="InterPro" id="IPR027843">
    <property type="entry name" value="DUF4440"/>
</dbReference>
<evidence type="ECO:0000313" key="3">
    <source>
        <dbReference type="Proteomes" id="UP000469185"/>
    </source>
</evidence>
<keyword evidence="3" id="KW-1185">Reference proteome</keyword>
<feature type="domain" description="DUF4440" evidence="1">
    <location>
        <begin position="32"/>
        <end position="137"/>
    </location>
</feature>
<gene>
    <name evidence="2" type="ORF">G1H11_12045</name>
</gene>
<proteinExistence type="predicted"/>
<dbReference type="EMBL" id="JAAGOB010000005">
    <property type="protein sequence ID" value="NED96041.1"/>
    <property type="molecule type" value="Genomic_DNA"/>
</dbReference>
<evidence type="ECO:0000259" key="1">
    <source>
        <dbReference type="Pfam" id="PF14534"/>
    </source>
</evidence>
<dbReference type="NCBIfam" id="TIGR02246">
    <property type="entry name" value="SgcJ/EcaC family oxidoreductase"/>
    <property type="match status" value="1"/>
</dbReference>
<accession>A0A6N9YLU1</accession>
<dbReference type="SUPFAM" id="SSF54427">
    <property type="entry name" value="NTF2-like"/>
    <property type="match status" value="1"/>
</dbReference>
<comment type="caution">
    <text evidence="2">The sequence shown here is derived from an EMBL/GenBank/DDBJ whole genome shotgun (WGS) entry which is preliminary data.</text>
</comment>
<evidence type="ECO:0000313" key="2">
    <source>
        <dbReference type="EMBL" id="NED96041.1"/>
    </source>
</evidence>
<sequence>MPDEQDAAIRITQGSSSDDGVRRTIAAAEKHQNDVEPFLDLHTDTAVIVNIAGRRVLGRSAIEDAMRAALASPLANVLTKIEIEDIRYLRPDVVLVSCVKHVSDEREAEAGGEKGPTVPTRGTLTYIMVEDDGTWRIALAQTTPVRAG</sequence>
<dbReference type="Pfam" id="PF14534">
    <property type="entry name" value="DUF4440"/>
    <property type="match status" value="1"/>
</dbReference>
<dbReference type="InterPro" id="IPR011944">
    <property type="entry name" value="Steroid_delta5-4_isomerase"/>
</dbReference>
<dbReference type="AlphaFoldDB" id="A0A6N9YLU1"/>
<dbReference type="Proteomes" id="UP000469185">
    <property type="component" value="Unassembled WGS sequence"/>
</dbReference>
<reference evidence="2 3" key="1">
    <citation type="submission" date="2020-02" db="EMBL/GenBank/DDBJ databases">
        <authorList>
            <person name="Li X.-J."/>
            <person name="Feng X.-M."/>
        </authorList>
    </citation>
    <scope>NUCLEOTIDE SEQUENCE [LARGE SCALE GENOMIC DNA]</scope>
    <source>
        <strain evidence="2 3">CGMCC 4.7225</strain>
    </source>
</reference>
<dbReference type="Gene3D" id="3.10.450.50">
    <property type="match status" value="1"/>
</dbReference>
<organism evidence="2 3">
    <name type="scientific">Phytoactinopolyspora alkaliphila</name>
    <dbReference type="NCBI Taxonomy" id="1783498"/>
    <lineage>
        <taxon>Bacteria</taxon>
        <taxon>Bacillati</taxon>
        <taxon>Actinomycetota</taxon>
        <taxon>Actinomycetes</taxon>
        <taxon>Jiangellales</taxon>
        <taxon>Jiangellaceae</taxon>
        <taxon>Phytoactinopolyspora</taxon>
    </lineage>
</organism>